<evidence type="ECO:0000259" key="1">
    <source>
        <dbReference type="Pfam" id="PF09361"/>
    </source>
</evidence>
<keyword evidence="3" id="KW-1185">Reference proteome</keyword>
<dbReference type="Pfam" id="PF09361">
    <property type="entry name" value="Phasin_2"/>
    <property type="match status" value="1"/>
</dbReference>
<dbReference type="EMBL" id="JAPJZH010000003">
    <property type="protein sequence ID" value="MDA4845148.1"/>
    <property type="molecule type" value="Genomic_DNA"/>
</dbReference>
<name>A0ABT4VKA6_9HYPH</name>
<sequence length="164" mass="17764">MSLKANSNFQTPWRVKMATAKSASPGKAPAQNNKLTVVETVSSTYQNAARNLSRYGSNAGRFGSIAGETAQLTFKGFIRFERAFANCLRANLDNTVEHGRNILKAPSVADVAVQHTAFLNDQIELIGSQIKDLSDVAEQQSKEALAPLFGYVDETVAKAREKSA</sequence>
<dbReference type="RefSeq" id="WP_271088716.1">
    <property type="nucleotide sequence ID" value="NZ_JAPJZH010000003.1"/>
</dbReference>
<accession>A0ABT4VKA6</accession>
<feature type="domain" description="Phasin" evidence="1">
    <location>
        <begin position="68"/>
        <end position="148"/>
    </location>
</feature>
<evidence type="ECO:0000313" key="3">
    <source>
        <dbReference type="Proteomes" id="UP001148313"/>
    </source>
</evidence>
<evidence type="ECO:0000313" key="2">
    <source>
        <dbReference type="EMBL" id="MDA4845148.1"/>
    </source>
</evidence>
<gene>
    <name evidence="2" type="ORF">OOZ53_07280</name>
</gene>
<organism evidence="2 3">
    <name type="scientific">Hoeflea poritis</name>
    <dbReference type="NCBI Taxonomy" id="2993659"/>
    <lineage>
        <taxon>Bacteria</taxon>
        <taxon>Pseudomonadati</taxon>
        <taxon>Pseudomonadota</taxon>
        <taxon>Alphaproteobacteria</taxon>
        <taxon>Hyphomicrobiales</taxon>
        <taxon>Rhizobiaceae</taxon>
        <taxon>Hoeflea</taxon>
    </lineage>
</organism>
<reference evidence="2" key="1">
    <citation type="submission" date="2022-11" db="EMBL/GenBank/DDBJ databases">
        <title>Hoeflea poritis sp. nov., isolated from scleractinian coral Porites lutea.</title>
        <authorList>
            <person name="Zhang G."/>
            <person name="Wei Q."/>
            <person name="Cai L."/>
        </authorList>
    </citation>
    <scope>NUCLEOTIDE SEQUENCE</scope>
    <source>
        <strain evidence="2">E7-10</strain>
    </source>
</reference>
<proteinExistence type="predicted"/>
<dbReference type="InterPro" id="IPR018968">
    <property type="entry name" value="Phasin"/>
</dbReference>
<protein>
    <submittedName>
        <fullName evidence="2">Phasin family protein</fullName>
    </submittedName>
</protein>
<dbReference type="Proteomes" id="UP001148313">
    <property type="component" value="Unassembled WGS sequence"/>
</dbReference>
<comment type="caution">
    <text evidence="2">The sequence shown here is derived from an EMBL/GenBank/DDBJ whole genome shotgun (WGS) entry which is preliminary data.</text>
</comment>